<organism evidence="2 3">
    <name type="scientific">Bradyrhizobium xenonodulans</name>
    <dbReference type="NCBI Taxonomy" id="2736875"/>
    <lineage>
        <taxon>Bacteria</taxon>
        <taxon>Pseudomonadati</taxon>
        <taxon>Pseudomonadota</taxon>
        <taxon>Alphaproteobacteria</taxon>
        <taxon>Hyphomicrobiales</taxon>
        <taxon>Nitrobacteraceae</taxon>
        <taxon>Bradyrhizobium</taxon>
    </lineage>
</organism>
<proteinExistence type="predicted"/>
<keyword evidence="1" id="KW-0812">Transmembrane</keyword>
<protein>
    <submittedName>
        <fullName evidence="2">Uncharacterized protein</fullName>
    </submittedName>
</protein>
<feature type="transmembrane region" description="Helical" evidence="1">
    <location>
        <begin position="30"/>
        <end position="51"/>
    </location>
</feature>
<feature type="transmembrane region" description="Helical" evidence="1">
    <location>
        <begin position="63"/>
        <end position="86"/>
    </location>
</feature>
<keyword evidence="1" id="KW-0472">Membrane</keyword>
<dbReference type="EMBL" id="CP089391">
    <property type="protein sequence ID" value="WBL80458.1"/>
    <property type="molecule type" value="Genomic_DNA"/>
</dbReference>
<evidence type="ECO:0000256" key="1">
    <source>
        <dbReference type="SAM" id="Phobius"/>
    </source>
</evidence>
<keyword evidence="3" id="KW-1185">Reference proteome</keyword>
<gene>
    <name evidence="2" type="ORF">I3J27_08570</name>
</gene>
<keyword evidence="1" id="KW-1133">Transmembrane helix</keyword>
<accession>A0ABY7MPY5</accession>
<sequence>MFDVLMNLLVVLSFGFPAIPWLFGARWGAIGVWLSTGLAVVILLCLFPILFWVGCSACGQGAIAIFVLGPIWIASAVLTATSAALAHYKFAH</sequence>
<evidence type="ECO:0000313" key="2">
    <source>
        <dbReference type="EMBL" id="WBL80458.1"/>
    </source>
</evidence>
<evidence type="ECO:0000313" key="3">
    <source>
        <dbReference type="Proteomes" id="UP001179614"/>
    </source>
</evidence>
<feature type="transmembrane region" description="Helical" evidence="1">
    <location>
        <begin position="6"/>
        <end position="23"/>
    </location>
</feature>
<name>A0ABY7MPY5_9BRAD</name>
<dbReference type="Proteomes" id="UP001179614">
    <property type="component" value="Chromosome"/>
</dbReference>
<reference evidence="2" key="1">
    <citation type="submission" date="2021-12" db="EMBL/GenBank/DDBJ databases">
        <title>Bradyrhizobium xenonodulans sp. nov.</title>
        <authorList>
            <person name="Claassens R."/>
            <person name="Venter S.N."/>
            <person name="Beukes C.W."/>
            <person name="Stepkowski T."/>
            <person name="Steenkamp E.T."/>
        </authorList>
    </citation>
    <scope>NUCLEOTIDE SEQUENCE</scope>
    <source>
        <strain evidence="2">14AB</strain>
    </source>
</reference>
<dbReference type="RefSeq" id="WP_270167715.1">
    <property type="nucleotide sequence ID" value="NZ_CP089391.1"/>
</dbReference>